<protein>
    <submittedName>
        <fullName evidence="2">Uncharacterized protein</fullName>
    </submittedName>
</protein>
<gene>
    <name evidence="2" type="ORF">HMPREF0860_0605</name>
</gene>
<comment type="caution">
    <text evidence="2">The sequence shown here is derived from an EMBL/GenBank/DDBJ whole genome shotgun (WGS) entry which is preliminary data.</text>
</comment>
<evidence type="ECO:0000313" key="3">
    <source>
        <dbReference type="Proteomes" id="UP000016646"/>
    </source>
</evidence>
<accession>A0ABP2YPH3</accession>
<reference evidence="2 3" key="1">
    <citation type="submission" date="2013-08" db="EMBL/GenBank/DDBJ databases">
        <authorList>
            <person name="Durkin A.S."/>
            <person name="Haft D.R."/>
            <person name="McCorrison J."/>
            <person name="Torralba M."/>
            <person name="Gillis M."/>
            <person name="Haft D.H."/>
            <person name="Methe B."/>
            <person name="Sutton G."/>
            <person name="Nelson K.E."/>
        </authorList>
    </citation>
    <scope>NUCLEOTIDE SEQUENCE [LARGE SCALE GENOMIC DNA]</scope>
    <source>
        <strain evidence="2 3">ATCC 35536</strain>
    </source>
</reference>
<evidence type="ECO:0000313" key="2">
    <source>
        <dbReference type="EMBL" id="ERK05039.1"/>
    </source>
</evidence>
<evidence type="ECO:0000256" key="1">
    <source>
        <dbReference type="SAM" id="MobiDB-lite"/>
    </source>
</evidence>
<proteinExistence type="predicted"/>
<keyword evidence="3" id="KW-1185">Reference proteome</keyword>
<feature type="region of interest" description="Disordered" evidence="1">
    <location>
        <begin position="1"/>
        <end position="28"/>
    </location>
</feature>
<sequence length="60" mass="6688">MSGNIHAENARVGAEPAKSGGITKRHTDTVKTTFRRRFTGISISLHYENLSIYDTIKLII</sequence>
<name>A0ABP2YPH3_TRESO</name>
<dbReference type="EMBL" id="AVQI01000006">
    <property type="protein sequence ID" value="ERK05039.1"/>
    <property type="molecule type" value="Genomic_DNA"/>
</dbReference>
<dbReference type="Proteomes" id="UP000016646">
    <property type="component" value="Unassembled WGS sequence"/>
</dbReference>
<organism evidence="2 3">
    <name type="scientific">Treponema socranskii subsp. socranskii VPI DR56BR1116 = ATCC 35536</name>
    <dbReference type="NCBI Taxonomy" id="1125725"/>
    <lineage>
        <taxon>Bacteria</taxon>
        <taxon>Pseudomonadati</taxon>
        <taxon>Spirochaetota</taxon>
        <taxon>Spirochaetia</taxon>
        <taxon>Spirochaetales</taxon>
        <taxon>Treponemataceae</taxon>
        <taxon>Treponema</taxon>
    </lineage>
</organism>